<dbReference type="PROSITE" id="PS51371">
    <property type="entry name" value="CBS"/>
    <property type="match status" value="2"/>
</dbReference>
<evidence type="ECO:0000256" key="5">
    <source>
        <dbReference type="ARBA" id="ARBA00022842"/>
    </source>
</evidence>
<keyword evidence="5 9" id="KW-0460">Magnesium</keyword>
<dbReference type="NCBIfam" id="TIGR00400">
    <property type="entry name" value="mgtE"/>
    <property type="match status" value="1"/>
</dbReference>
<evidence type="ECO:0000259" key="10">
    <source>
        <dbReference type="PROSITE" id="PS51371"/>
    </source>
</evidence>
<dbReference type="InterPro" id="IPR006668">
    <property type="entry name" value="Mg_transptr_MgtE_intracell_dom"/>
</dbReference>
<dbReference type="Pfam" id="PF03448">
    <property type="entry name" value="MgtE_N"/>
    <property type="match status" value="1"/>
</dbReference>
<name>A0AA95MYD4_9BACI</name>
<dbReference type="SMART" id="SM00116">
    <property type="entry name" value="CBS"/>
    <property type="match status" value="2"/>
</dbReference>
<dbReference type="InterPro" id="IPR036739">
    <property type="entry name" value="SLC41_membr_dom_sf"/>
</dbReference>
<dbReference type="Pfam" id="PF01769">
    <property type="entry name" value="MgtE"/>
    <property type="match status" value="1"/>
</dbReference>
<dbReference type="SMART" id="SM00924">
    <property type="entry name" value="MgtE_N"/>
    <property type="match status" value="1"/>
</dbReference>
<dbReference type="SUPFAM" id="SSF161093">
    <property type="entry name" value="MgtE membrane domain-like"/>
    <property type="match status" value="1"/>
</dbReference>
<evidence type="ECO:0000256" key="2">
    <source>
        <dbReference type="ARBA" id="ARBA00009749"/>
    </source>
</evidence>
<dbReference type="GO" id="GO:0005886">
    <property type="term" value="C:plasma membrane"/>
    <property type="evidence" value="ECO:0007669"/>
    <property type="project" value="UniProtKB-SubCell"/>
</dbReference>
<feature type="transmembrane region" description="Helical" evidence="9">
    <location>
        <begin position="418"/>
        <end position="440"/>
    </location>
</feature>
<dbReference type="InterPro" id="IPR006669">
    <property type="entry name" value="MgtE_transporter"/>
</dbReference>
<protein>
    <recommendedName>
        <fullName evidence="9">Magnesium transporter MgtE</fullName>
    </recommendedName>
</protein>
<dbReference type="EMBL" id="CP126114">
    <property type="protein sequence ID" value="WHY88458.1"/>
    <property type="molecule type" value="Genomic_DNA"/>
</dbReference>
<dbReference type="RefSeq" id="WP_235845513.1">
    <property type="nucleotide sequence ID" value="NZ_CP126114.1"/>
</dbReference>
<dbReference type="InterPro" id="IPR038076">
    <property type="entry name" value="MgtE_N_sf"/>
</dbReference>
<dbReference type="KEGG" id="nnv:QNH39_11725"/>
<dbReference type="InterPro" id="IPR000644">
    <property type="entry name" value="CBS_dom"/>
</dbReference>
<dbReference type="Proteomes" id="UP001178288">
    <property type="component" value="Chromosome"/>
</dbReference>
<keyword evidence="9" id="KW-1003">Cell membrane</keyword>
<dbReference type="InterPro" id="IPR006667">
    <property type="entry name" value="SLC41_membr_dom"/>
</dbReference>
<evidence type="ECO:0000256" key="9">
    <source>
        <dbReference type="RuleBase" id="RU362011"/>
    </source>
</evidence>
<dbReference type="SUPFAM" id="SSF158791">
    <property type="entry name" value="MgtE N-terminal domain-like"/>
    <property type="match status" value="1"/>
</dbReference>
<comment type="subcellular location">
    <subcellularLocation>
        <location evidence="9">Cell membrane</location>
        <topology evidence="9">Multi-pass membrane protein</topology>
    </subcellularLocation>
    <subcellularLocation>
        <location evidence="1">Membrane</location>
        <topology evidence="1">Multi-pass membrane protein</topology>
    </subcellularLocation>
</comment>
<evidence type="ECO:0000256" key="3">
    <source>
        <dbReference type="ARBA" id="ARBA00022448"/>
    </source>
</evidence>
<dbReference type="Pfam" id="PF00571">
    <property type="entry name" value="CBS"/>
    <property type="match status" value="2"/>
</dbReference>
<evidence type="ECO:0000313" key="11">
    <source>
        <dbReference type="EMBL" id="WHY88458.1"/>
    </source>
</evidence>
<feature type="transmembrane region" description="Helical" evidence="9">
    <location>
        <begin position="283"/>
        <end position="300"/>
    </location>
</feature>
<dbReference type="InterPro" id="IPR046342">
    <property type="entry name" value="CBS_dom_sf"/>
</dbReference>
<dbReference type="GO" id="GO:0046872">
    <property type="term" value="F:metal ion binding"/>
    <property type="evidence" value="ECO:0007669"/>
    <property type="project" value="UniProtKB-KW"/>
</dbReference>
<feature type="transmembrane region" description="Helical" evidence="9">
    <location>
        <begin position="384"/>
        <end position="406"/>
    </location>
</feature>
<evidence type="ECO:0000256" key="6">
    <source>
        <dbReference type="ARBA" id="ARBA00022989"/>
    </source>
</evidence>
<evidence type="ECO:0000256" key="1">
    <source>
        <dbReference type="ARBA" id="ARBA00004141"/>
    </source>
</evidence>
<keyword evidence="4 9" id="KW-0812">Transmembrane</keyword>
<organism evidence="11 12">
    <name type="scientific">Neobacillus novalis</name>
    <dbReference type="NCBI Taxonomy" id="220687"/>
    <lineage>
        <taxon>Bacteria</taxon>
        <taxon>Bacillati</taxon>
        <taxon>Bacillota</taxon>
        <taxon>Bacilli</taxon>
        <taxon>Bacillales</taxon>
        <taxon>Bacillaceae</taxon>
        <taxon>Neobacillus</taxon>
    </lineage>
</organism>
<evidence type="ECO:0000256" key="4">
    <source>
        <dbReference type="ARBA" id="ARBA00022692"/>
    </source>
</evidence>
<dbReference type="Gene3D" id="3.10.580.10">
    <property type="entry name" value="CBS-domain"/>
    <property type="match status" value="1"/>
</dbReference>
<dbReference type="CDD" id="cd04606">
    <property type="entry name" value="CBS_pair_Mg_transporter"/>
    <property type="match status" value="1"/>
</dbReference>
<evidence type="ECO:0000256" key="8">
    <source>
        <dbReference type="PROSITE-ProRule" id="PRU00703"/>
    </source>
</evidence>
<keyword evidence="6 9" id="KW-1133">Transmembrane helix</keyword>
<evidence type="ECO:0000313" key="12">
    <source>
        <dbReference type="Proteomes" id="UP001178288"/>
    </source>
</evidence>
<feature type="domain" description="CBS" evidence="10">
    <location>
        <begin position="134"/>
        <end position="197"/>
    </location>
</feature>
<dbReference type="GO" id="GO:0015095">
    <property type="term" value="F:magnesium ion transmembrane transporter activity"/>
    <property type="evidence" value="ECO:0007669"/>
    <property type="project" value="UniProtKB-UniRule"/>
</dbReference>
<comment type="function">
    <text evidence="9">Acts as a magnesium transporter.</text>
</comment>
<feature type="transmembrane region" description="Helical" evidence="9">
    <location>
        <begin position="312"/>
        <end position="336"/>
    </location>
</feature>
<keyword evidence="8" id="KW-0129">CBS domain</keyword>
<gene>
    <name evidence="11" type="primary">mgtE</name>
    <name evidence="11" type="ORF">QNH39_11725</name>
</gene>
<accession>A0AA95MYD4</accession>
<dbReference type="PANTHER" id="PTHR41394">
    <property type="entry name" value="MAGNESIUM TRANSPORTER MGTE"/>
    <property type="match status" value="1"/>
</dbReference>
<keyword evidence="12" id="KW-1185">Reference proteome</keyword>
<keyword evidence="3 9" id="KW-0813">Transport</keyword>
<feature type="domain" description="CBS" evidence="10">
    <location>
        <begin position="198"/>
        <end position="255"/>
    </location>
</feature>
<dbReference type="Gene3D" id="1.25.60.10">
    <property type="entry name" value="MgtE N-terminal domain-like"/>
    <property type="match status" value="1"/>
</dbReference>
<dbReference type="PANTHER" id="PTHR41394:SF8">
    <property type="entry name" value="MAGNESIUM TRANSPORTER MGTE"/>
    <property type="match status" value="1"/>
</dbReference>
<evidence type="ECO:0000256" key="7">
    <source>
        <dbReference type="ARBA" id="ARBA00023136"/>
    </source>
</evidence>
<keyword evidence="9" id="KW-0479">Metal-binding</keyword>
<comment type="similarity">
    <text evidence="2 9">Belongs to the SLC41A transporter family.</text>
</comment>
<dbReference type="AlphaFoldDB" id="A0AA95MYD4"/>
<sequence>MEQNMMLELQTILQEQSQVNLNELISDLQPFDIAAMVSELDTEEQLTFFFLAPTPLGAEILEYLEPELQYKILLRMKEQFKSEFLNEMSSDTIVNLLLSVHPNQAKKLMDYLPNDYRVKINTLMNYEPNTAGRLATIDYVAARIHWTVEQTLGHIRKVGHEAEIVSYIYVVDRQGELVGVVSLKDIILAKEGTVLEEIIQGEPISVSVDVHQQEAAAVLSKYDLVAIPVVTINQRMIGILTVDDLIDVIHDEATEDFQKLGGSQPLTEPYFKNSIWSIYRKRIGWLLILFVAEAYTGTVLRHYEDTLSEQIALAFFVPLLIGTGGNTGSQTVTTLVRAMAVGEVEFKDIFKVFRKEVSTGVFLGLTMGAVALIRAFFLGVNLNVGAVVAISALFIVIWASMVAAVLPMILNKLKVDPAIVSGPFITTLVDGTGLILYFTVAKILLHL</sequence>
<dbReference type="SUPFAM" id="SSF54631">
    <property type="entry name" value="CBS-domain pair"/>
    <property type="match status" value="1"/>
</dbReference>
<comment type="subunit">
    <text evidence="9">Homodimer.</text>
</comment>
<proteinExistence type="inferred from homology"/>
<feature type="transmembrane region" description="Helical" evidence="9">
    <location>
        <begin position="357"/>
        <end position="378"/>
    </location>
</feature>
<dbReference type="Gene3D" id="1.10.357.20">
    <property type="entry name" value="SLC41 divalent cation transporters, integral membrane domain"/>
    <property type="match status" value="1"/>
</dbReference>
<reference evidence="11" key="1">
    <citation type="submission" date="2023-05" db="EMBL/GenBank/DDBJ databases">
        <title>Comparative genomics of Bacillaceae isolates and their secondary metabolite potential.</title>
        <authorList>
            <person name="Song L."/>
            <person name="Nielsen L.J."/>
            <person name="Mohite O."/>
            <person name="Xu X."/>
            <person name="Weber T."/>
            <person name="Kovacs A.T."/>
        </authorList>
    </citation>
    <scope>NUCLEOTIDE SEQUENCE</scope>
    <source>
        <strain evidence="11">XLM17</strain>
    </source>
</reference>
<keyword evidence="7 9" id="KW-0472">Membrane</keyword>